<sequence length="150" mass="17143">MPDLTHKGSHLYWKHYQDPLIYRVLCFMESVESWTKDGDDALEASILELGKELNDIDKVDLDKLSQQALFIRLGNHLGMSRTLHLLQALDTSHPGSAAKLLMHAEEISNGPQDEAGLFLRRNISFERLRLLARVFSQERLDFVLKALEGE</sequence>
<gene>
    <name evidence="1" type="ORF">A1D18_04370</name>
</gene>
<dbReference type="InterPro" id="IPR057079">
    <property type="entry name" value="IcmW-like"/>
</dbReference>
<evidence type="ECO:0000313" key="1">
    <source>
        <dbReference type="EMBL" id="OIZ94104.1"/>
    </source>
</evidence>
<dbReference type="EMBL" id="LUKY01000033">
    <property type="protein sequence ID" value="OIZ94104.1"/>
    <property type="molecule type" value="Genomic_DNA"/>
</dbReference>
<dbReference type="Proteomes" id="UP000183924">
    <property type="component" value="Unassembled WGS sequence"/>
</dbReference>
<accession>A0A1J8NG17</accession>
<dbReference type="RefSeq" id="WP_071662598.1">
    <property type="nucleotide sequence ID" value="NZ_LUKY01000033.1"/>
</dbReference>
<evidence type="ECO:0000313" key="2">
    <source>
        <dbReference type="Proteomes" id="UP000183924"/>
    </source>
</evidence>
<protein>
    <submittedName>
        <fullName evidence="1">Phosphoesterase</fullName>
    </submittedName>
</protein>
<dbReference type="AlphaFoldDB" id="A0A1J8NG17"/>
<organism evidence="1 2">
    <name type="scientific">Candidatus Rickettsiella isopodorum</name>
    <dbReference type="NCBI Taxonomy" id="1225476"/>
    <lineage>
        <taxon>Bacteria</taxon>
        <taxon>Pseudomonadati</taxon>
        <taxon>Pseudomonadota</taxon>
        <taxon>Gammaproteobacteria</taxon>
        <taxon>Legionellales</taxon>
        <taxon>Coxiellaceae</taxon>
        <taxon>Rickettsiella</taxon>
    </lineage>
</organism>
<keyword evidence="2" id="KW-1185">Reference proteome</keyword>
<dbReference type="Pfam" id="PF23130">
    <property type="entry name" value="IcmW"/>
    <property type="match status" value="1"/>
</dbReference>
<dbReference type="InterPro" id="IPR049919">
    <property type="entry name" value="IcmW"/>
</dbReference>
<dbReference type="OrthoDB" id="5641173at2"/>
<proteinExistence type="predicted"/>
<dbReference type="NCBIfam" id="NF038222">
    <property type="entry name" value="IcmW_IVB"/>
    <property type="match status" value="1"/>
</dbReference>
<name>A0A1J8NG17_9COXI</name>
<comment type="caution">
    <text evidence="1">The sequence shown here is derived from an EMBL/GenBank/DDBJ whole genome shotgun (WGS) entry which is preliminary data.</text>
</comment>
<reference evidence="1 2" key="1">
    <citation type="submission" date="2016-03" db="EMBL/GenBank/DDBJ databases">
        <title>Comparative genomics of Rickettsiella.</title>
        <authorList>
            <person name="Chandler C."/>
            <person name="Wang Y."/>
        </authorList>
    </citation>
    <scope>NUCLEOTIDE SEQUENCE [LARGE SCALE GENOMIC DNA]</scope>
    <source>
        <strain evidence="1 2">RCFS May 2013</strain>
    </source>
</reference>
<dbReference type="STRING" id="1225476.A1D18_04370"/>